<dbReference type="AlphaFoldDB" id="A0A0X8HX01"/>
<evidence type="ECO:0000256" key="1">
    <source>
        <dbReference type="SAM" id="MobiDB-lite"/>
    </source>
</evidence>
<reference evidence="3 4" key="1">
    <citation type="submission" date="2016-01" db="EMBL/GenBank/DDBJ databases">
        <title>Genome sequence of the yeast Holleya sinecauda.</title>
        <authorList>
            <person name="Dietrich F.S."/>
        </authorList>
    </citation>
    <scope>NUCLEOTIDE SEQUENCE [LARGE SCALE GENOMIC DNA]</scope>
    <source>
        <strain evidence="3 4">ATCC 58844</strain>
    </source>
</reference>
<dbReference type="OrthoDB" id="4097102at2759"/>
<dbReference type="GeneID" id="28726400"/>
<evidence type="ECO:0000256" key="2">
    <source>
        <dbReference type="SAM" id="Phobius"/>
    </source>
</evidence>
<evidence type="ECO:0000313" key="4">
    <source>
        <dbReference type="Proteomes" id="UP000243052"/>
    </source>
</evidence>
<organism evidence="3 4">
    <name type="scientific">Eremothecium sinecaudum</name>
    <dbReference type="NCBI Taxonomy" id="45286"/>
    <lineage>
        <taxon>Eukaryota</taxon>
        <taxon>Fungi</taxon>
        <taxon>Dikarya</taxon>
        <taxon>Ascomycota</taxon>
        <taxon>Saccharomycotina</taxon>
        <taxon>Saccharomycetes</taxon>
        <taxon>Saccharomycetales</taxon>
        <taxon>Saccharomycetaceae</taxon>
        <taxon>Eremothecium</taxon>
    </lineage>
</organism>
<proteinExistence type="predicted"/>
<keyword evidence="4" id="KW-1185">Reference proteome</keyword>
<keyword evidence="2" id="KW-0472">Membrane</keyword>
<name>A0A0X8HX01_9SACH</name>
<dbReference type="RefSeq" id="XP_017990018.1">
    <property type="nucleotide sequence ID" value="XM_018134529.1"/>
</dbReference>
<accession>A0A0X8HX01</accession>
<gene>
    <name evidence="3" type="ORF">AW171_hschr85094</name>
</gene>
<feature type="transmembrane region" description="Helical" evidence="2">
    <location>
        <begin position="6"/>
        <end position="28"/>
    </location>
</feature>
<sequence length="316" mass="35316">MVETTIVAVVCAIGLPTVISALILGILWRRAQLRLRKEDEDGIGGFIQRDSEILCTGDYKYLKNEIELKERMDYNGKLKDFGFGSEKLRSSTSGGSTSNEELRGTPDSAGYHMKSASASVGRGTSKYFIPAYRRRFNNSMSNQHINRAEDDSLAGSSILSFDAHKTSSLMEQMVPIITADNSGMFGASDMMCSDRASRTSNETLIKSLQTHDFGSYPKHKQSVPQLKCTFPFTTTPSPLMSGAPSTSSLNKLLRADSSNEDCNHSVDRNDTYILNSNYQMTNNSEIMEEDQYENEFTNYSRSKREFIDMLRPKVQS</sequence>
<keyword evidence="2" id="KW-0812">Transmembrane</keyword>
<dbReference type="EMBL" id="CP014248">
    <property type="protein sequence ID" value="AMD23022.1"/>
    <property type="molecule type" value="Genomic_DNA"/>
</dbReference>
<dbReference type="Proteomes" id="UP000243052">
    <property type="component" value="Chromosome viii"/>
</dbReference>
<feature type="region of interest" description="Disordered" evidence="1">
    <location>
        <begin position="87"/>
        <end position="115"/>
    </location>
</feature>
<protein>
    <submittedName>
        <fullName evidence="3">HHR253Cp</fullName>
    </submittedName>
</protein>
<evidence type="ECO:0000313" key="3">
    <source>
        <dbReference type="EMBL" id="AMD23022.1"/>
    </source>
</evidence>
<keyword evidence="2" id="KW-1133">Transmembrane helix</keyword>